<gene>
    <name evidence="2" type="ORF">BC793_101313</name>
</gene>
<comment type="caution">
    <text evidence="2">The sequence shown here is derived from an EMBL/GenBank/DDBJ whole genome shotgun (WGS) entry which is preliminary data.</text>
</comment>
<organism evidence="2 3">
    <name type="scientific">Actinoplanes xinjiangensis</name>
    <dbReference type="NCBI Taxonomy" id="512350"/>
    <lineage>
        <taxon>Bacteria</taxon>
        <taxon>Bacillati</taxon>
        <taxon>Actinomycetota</taxon>
        <taxon>Actinomycetes</taxon>
        <taxon>Micromonosporales</taxon>
        <taxon>Micromonosporaceae</taxon>
        <taxon>Actinoplanes</taxon>
    </lineage>
</organism>
<evidence type="ECO:0000313" key="2">
    <source>
        <dbReference type="EMBL" id="PWK52304.1"/>
    </source>
</evidence>
<proteinExistence type="predicted"/>
<name>A0A316FU78_9ACTN</name>
<evidence type="ECO:0000256" key="1">
    <source>
        <dbReference type="SAM" id="MobiDB-lite"/>
    </source>
</evidence>
<protein>
    <submittedName>
        <fullName evidence="2">Uncharacterized protein</fullName>
    </submittedName>
</protein>
<feature type="region of interest" description="Disordered" evidence="1">
    <location>
        <begin position="42"/>
        <end position="65"/>
    </location>
</feature>
<keyword evidence="3" id="KW-1185">Reference proteome</keyword>
<sequence length="221" mass="23722">MSTPETHPPNRSNRRRTMAVIFTALLLLAVAALAMRQFGGADEDRKGGAGSVETPEGGGVMVPGTSESDPARLVYTMPPLGAIRGIDVQAVAGAWEKRWKVALKKNAETHEQSTIVDYPAGGGRLHLVITTTVDGAEAESVRCILEHGTKKVDRKLLDGVVNDCLAPALEQSERAEVGTWLNAQDYKATTDFQTRKKSMPRFDLTVDVMAGSLRAGVVGRP</sequence>
<evidence type="ECO:0000313" key="3">
    <source>
        <dbReference type="Proteomes" id="UP000245697"/>
    </source>
</evidence>
<dbReference type="Proteomes" id="UP000245697">
    <property type="component" value="Unassembled WGS sequence"/>
</dbReference>
<accession>A0A316FU78</accession>
<dbReference type="EMBL" id="QGGR01000001">
    <property type="protein sequence ID" value="PWK52304.1"/>
    <property type="molecule type" value="Genomic_DNA"/>
</dbReference>
<dbReference type="AlphaFoldDB" id="A0A316FU78"/>
<reference evidence="2 3" key="1">
    <citation type="submission" date="2018-05" db="EMBL/GenBank/DDBJ databases">
        <title>Genomic Encyclopedia of Archaeal and Bacterial Type Strains, Phase II (KMG-II): from individual species to whole genera.</title>
        <authorList>
            <person name="Goeker M."/>
        </authorList>
    </citation>
    <scope>NUCLEOTIDE SEQUENCE [LARGE SCALE GENOMIC DNA]</scope>
    <source>
        <strain evidence="2 3">DSM 45184</strain>
    </source>
</reference>